<feature type="non-terminal residue" evidence="3">
    <location>
        <position position="1"/>
    </location>
</feature>
<proteinExistence type="predicted"/>
<reference evidence="3" key="1">
    <citation type="submission" date="2018-05" db="EMBL/GenBank/DDBJ databases">
        <authorList>
            <person name="Lanie J.A."/>
            <person name="Ng W.-L."/>
            <person name="Kazmierczak K.M."/>
            <person name="Andrzejewski T.M."/>
            <person name="Davidsen T.M."/>
            <person name="Wayne K.J."/>
            <person name="Tettelin H."/>
            <person name="Glass J.I."/>
            <person name="Rusch D."/>
            <person name="Podicherti R."/>
            <person name="Tsui H.-C.T."/>
            <person name="Winkler M.E."/>
        </authorList>
    </citation>
    <scope>NUCLEOTIDE SEQUENCE</scope>
</reference>
<dbReference type="GO" id="GO:0120010">
    <property type="term" value="P:intermembrane phospholipid transfer"/>
    <property type="evidence" value="ECO:0007669"/>
    <property type="project" value="TreeGrafter"/>
</dbReference>
<dbReference type="EMBL" id="UINC01227289">
    <property type="protein sequence ID" value="SVE58100.1"/>
    <property type="molecule type" value="Genomic_DNA"/>
</dbReference>
<dbReference type="PANTHER" id="PTHR30035">
    <property type="entry name" value="LIPOPROTEIN VACJ-RELATED"/>
    <property type="match status" value="1"/>
</dbReference>
<gene>
    <name evidence="3" type="ORF">METZ01_LOCUS510954</name>
</gene>
<evidence type="ECO:0000256" key="1">
    <source>
        <dbReference type="ARBA" id="ARBA00022729"/>
    </source>
</evidence>
<dbReference type="InterPro" id="IPR007428">
    <property type="entry name" value="MlaA"/>
</dbReference>
<keyword evidence="1" id="KW-0732">Signal</keyword>
<name>A0A383EP56_9ZZZZ</name>
<dbReference type="PRINTS" id="PR01805">
    <property type="entry name" value="VACJLIPOPROT"/>
</dbReference>
<accession>A0A383EP56</accession>
<evidence type="ECO:0000313" key="3">
    <source>
        <dbReference type="EMBL" id="SVE58100.1"/>
    </source>
</evidence>
<organism evidence="3">
    <name type="scientific">marine metagenome</name>
    <dbReference type="NCBI Taxonomy" id="408172"/>
    <lineage>
        <taxon>unclassified sequences</taxon>
        <taxon>metagenomes</taxon>
        <taxon>ecological metagenomes</taxon>
    </lineage>
</organism>
<evidence type="ECO:0008006" key="4">
    <source>
        <dbReference type="Google" id="ProtNLM"/>
    </source>
</evidence>
<dbReference type="GO" id="GO:0016020">
    <property type="term" value="C:membrane"/>
    <property type="evidence" value="ECO:0007669"/>
    <property type="project" value="InterPro"/>
</dbReference>
<dbReference type="AlphaFoldDB" id="A0A383EP56"/>
<protein>
    <recommendedName>
        <fullName evidence="4">ABC transporter</fullName>
    </recommendedName>
</protein>
<dbReference type="Pfam" id="PF04333">
    <property type="entry name" value="MlaA"/>
    <property type="match status" value="1"/>
</dbReference>
<feature type="non-terminal residue" evidence="3">
    <location>
        <position position="230"/>
    </location>
</feature>
<dbReference type="PANTHER" id="PTHR30035:SF3">
    <property type="entry name" value="INTERMEMBRANE PHOSPHOLIPID TRANSPORT SYSTEM LIPOPROTEIN MLAA"/>
    <property type="match status" value="1"/>
</dbReference>
<sequence length="230" mass="26482">LEEEEEFEGELEEEFGDEFDEEESEEDFDPLSGYNRAMHDFNDWFYINVGFPVARGYRWVVPEGGRLAVKRFFDNLLYPMRFVNNVLQLKLLNAGEETLRFTINTTIGLLGFFDPAKSWFGLEEHDEDFGQTMGHYGVGGGFPIVLPILGHYNLRDALSYIPDRELDPLAGGSISNRALNSISSGGPVYSPELYQEIGVTVFEYLNEYSFRIEEYEAVRKDAIDFYLLMR</sequence>
<feature type="region of interest" description="Disordered" evidence="2">
    <location>
        <begin position="1"/>
        <end position="28"/>
    </location>
</feature>
<evidence type="ECO:0000256" key="2">
    <source>
        <dbReference type="SAM" id="MobiDB-lite"/>
    </source>
</evidence>